<organism evidence="3 4">
    <name type="scientific">Thiothrix caldifontis</name>
    <dbReference type="NCBI Taxonomy" id="525918"/>
    <lineage>
        <taxon>Bacteria</taxon>
        <taxon>Pseudomonadati</taxon>
        <taxon>Pseudomonadota</taxon>
        <taxon>Gammaproteobacteria</taxon>
        <taxon>Thiotrichales</taxon>
        <taxon>Thiotrichaceae</taxon>
        <taxon>Thiothrix</taxon>
    </lineage>
</organism>
<evidence type="ECO:0000313" key="3">
    <source>
        <dbReference type="EMBL" id="SEA01980.1"/>
    </source>
</evidence>
<feature type="region of interest" description="Disordered" evidence="1">
    <location>
        <begin position="1"/>
        <end position="30"/>
    </location>
</feature>
<feature type="transmembrane region" description="Helical" evidence="2">
    <location>
        <begin position="55"/>
        <end position="73"/>
    </location>
</feature>
<dbReference type="Proteomes" id="UP000199397">
    <property type="component" value="Unassembled WGS sequence"/>
</dbReference>
<evidence type="ECO:0000256" key="2">
    <source>
        <dbReference type="SAM" id="Phobius"/>
    </source>
</evidence>
<sequence>MTDETKTTDTTPENSQPTAETVPESHTSGCRWSKCRPFGGEKGDWHGKHCCKKKLVLGIIAIALLSFFAGKGCSHHHDKHMRMGHMEQPSVTQAYNGRVQQMPLSMMLDGIAATPDQRAKAVNLLH</sequence>
<keyword evidence="4" id="KW-1185">Reference proteome</keyword>
<keyword evidence="2" id="KW-0812">Transmembrane</keyword>
<reference evidence="3 4" key="1">
    <citation type="submission" date="2016-10" db="EMBL/GenBank/DDBJ databases">
        <authorList>
            <person name="de Groot N.N."/>
        </authorList>
    </citation>
    <scope>NUCLEOTIDE SEQUENCE [LARGE SCALE GENOMIC DNA]</scope>
    <source>
        <strain evidence="3 4">DSM 21228</strain>
    </source>
</reference>
<dbReference type="EMBL" id="FNQP01000003">
    <property type="protein sequence ID" value="SEA01980.1"/>
    <property type="molecule type" value="Genomic_DNA"/>
</dbReference>
<evidence type="ECO:0000313" key="4">
    <source>
        <dbReference type="Proteomes" id="UP000199397"/>
    </source>
</evidence>
<keyword evidence="2" id="KW-0472">Membrane</keyword>
<name>A0A1H3XRW7_9GAMM</name>
<evidence type="ECO:0000256" key="1">
    <source>
        <dbReference type="SAM" id="MobiDB-lite"/>
    </source>
</evidence>
<proteinExistence type="predicted"/>
<keyword evidence="2" id="KW-1133">Transmembrane helix</keyword>
<dbReference type="AlphaFoldDB" id="A0A1H3XRW7"/>
<dbReference type="RefSeq" id="WP_175517829.1">
    <property type="nucleotide sequence ID" value="NZ_FNQP01000003.1"/>
</dbReference>
<feature type="compositionally biased region" description="Polar residues" evidence="1">
    <location>
        <begin position="12"/>
        <end position="30"/>
    </location>
</feature>
<gene>
    <name evidence="3" type="ORF">SAMN05660964_00783</name>
</gene>
<accession>A0A1H3XRW7</accession>
<dbReference type="STRING" id="525918.SAMN05660964_00783"/>
<protein>
    <submittedName>
        <fullName evidence="3">Uncharacterized protein</fullName>
    </submittedName>
</protein>